<proteinExistence type="predicted"/>
<accession>A0A076G7S9</accession>
<name>A0A076G7S9_BPMCO</name>
<reference evidence="2" key="1">
    <citation type="submission" date="2014-05" db="EMBL/GenBank/DDBJ databases">
        <authorList>
            <person name="Pacey E."/>
            <person name="Bowman C.A."/>
            <person name="Russell D.A."/>
            <person name="Pope W.H."/>
            <person name="Jacobs-Sera D."/>
            <person name="Hendrix R.W."/>
            <person name="Hatfull G.F."/>
        </authorList>
    </citation>
    <scope>NUCLEOTIDE SEQUENCE [LARGE SCALE GENOMIC DNA]</scope>
</reference>
<keyword evidence="1" id="KW-0472">Membrane</keyword>
<sequence>MSQMTKLPETAKAIAGVIVGVLSAVITRATTEGAVLPSFEPFDTKGWVLFVAIAALGYFGVYLPPNRQNARQLEVGLGKLTPEERSQVLNTWAGGGPR</sequence>
<gene>
    <name evidence="2" type="primary">73</name>
    <name evidence="2" type="ORF">PBI_YUNGJAMAL_73</name>
</gene>
<protein>
    <submittedName>
        <fullName evidence="2">Holin</fullName>
    </submittedName>
</protein>
<evidence type="ECO:0000313" key="2">
    <source>
        <dbReference type="EMBL" id="AII28312.1"/>
    </source>
</evidence>
<evidence type="ECO:0000256" key="1">
    <source>
        <dbReference type="SAM" id="Phobius"/>
    </source>
</evidence>
<feature type="transmembrane region" description="Helical" evidence="1">
    <location>
        <begin position="45"/>
        <end position="63"/>
    </location>
</feature>
<keyword evidence="1" id="KW-0812">Transmembrane</keyword>
<keyword evidence="1" id="KW-1133">Transmembrane helix</keyword>
<evidence type="ECO:0000313" key="3">
    <source>
        <dbReference type="Proteomes" id="UP000028668"/>
    </source>
</evidence>
<dbReference type="Proteomes" id="UP000028668">
    <property type="component" value="Segment"/>
</dbReference>
<organism evidence="2 3">
    <name type="scientific">Mycobacterium phage YungJamal</name>
    <dbReference type="NCBI Taxonomy" id="1505226"/>
    <lineage>
        <taxon>Viruses</taxon>
        <taxon>Duplodnaviria</taxon>
        <taxon>Heunggongvirae</taxon>
        <taxon>Uroviricota</taxon>
        <taxon>Caudoviricetes</taxon>
        <taxon>Corndogvirus</taxon>
        <taxon>Mycobacterium phage Corndog</taxon>
    </lineage>
</organism>
<dbReference type="EMBL" id="KJ829260">
    <property type="protein sequence ID" value="AII28312.1"/>
    <property type="molecule type" value="Genomic_DNA"/>
</dbReference>